<evidence type="ECO:0000313" key="1">
    <source>
        <dbReference type="EMBL" id="OAQ32586.1"/>
    </source>
</evidence>
<dbReference type="Proteomes" id="UP000078512">
    <property type="component" value="Unassembled WGS sequence"/>
</dbReference>
<sequence>MSTTFSLPLECLELVIHNLADDSDINSLFNLLLVNKYVCSATLPILYEGSLLRPILNGYCETSLVLLRRLKLISTLLLGVPKNHITDLLRATYFQDSVDGDDQEQFPAPFAPYHSFARTFSLMDAMRR</sequence>
<dbReference type="AlphaFoldDB" id="A0A197K799"/>
<name>A0A197K799_9FUNG</name>
<protein>
    <submittedName>
        <fullName evidence="1">Uncharacterized protein</fullName>
    </submittedName>
</protein>
<dbReference type="OrthoDB" id="2345050at2759"/>
<organism evidence="1 2">
    <name type="scientific">Linnemannia elongata AG-77</name>
    <dbReference type="NCBI Taxonomy" id="1314771"/>
    <lineage>
        <taxon>Eukaryota</taxon>
        <taxon>Fungi</taxon>
        <taxon>Fungi incertae sedis</taxon>
        <taxon>Mucoromycota</taxon>
        <taxon>Mortierellomycotina</taxon>
        <taxon>Mortierellomycetes</taxon>
        <taxon>Mortierellales</taxon>
        <taxon>Mortierellaceae</taxon>
        <taxon>Linnemannia</taxon>
    </lineage>
</organism>
<keyword evidence="2" id="KW-1185">Reference proteome</keyword>
<gene>
    <name evidence="1" type="ORF">K457DRAFT_16151</name>
</gene>
<reference evidence="1 2" key="1">
    <citation type="submission" date="2016-05" db="EMBL/GenBank/DDBJ databases">
        <title>Genome sequencing reveals origins of a unique bacterial endosymbiosis in the earliest lineages of terrestrial Fungi.</title>
        <authorList>
            <consortium name="DOE Joint Genome Institute"/>
            <person name="Uehling J."/>
            <person name="Gryganskyi A."/>
            <person name="Hameed K."/>
            <person name="Tschaplinski T."/>
            <person name="Misztal P."/>
            <person name="Wu S."/>
            <person name="Desiro A."/>
            <person name="Vande Pol N."/>
            <person name="Du Z.-Y."/>
            <person name="Zienkiewicz A."/>
            <person name="Zienkiewicz K."/>
            <person name="Morin E."/>
            <person name="Tisserant E."/>
            <person name="Splivallo R."/>
            <person name="Hainaut M."/>
            <person name="Henrissat B."/>
            <person name="Ohm R."/>
            <person name="Kuo A."/>
            <person name="Yan J."/>
            <person name="Lipzen A."/>
            <person name="Nolan M."/>
            <person name="Labutti K."/>
            <person name="Barry K."/>
            <person name="Goldstein A."/>
            <person name="Labbe J."/>
            <person name="Schadt C."/>
            <person name="Tuskan G."/>
            <person name="Grigoriev I."/>
            <person name="Martin F."/>
            <person name="Vilgalys R."/>
            <person name="Bonito G."/>
        </authorList>
    </citation>
    <scope>NUCLEOTIDE SEQUENCE [LARGE SCALE GENOMIC DNA]</scope>
    <source>
        <strain evidence="1 2">AG-77</strain>
    </source>
</reference>
<accession>A0A197K799</accession>
<evidence type="ECO:0000313" key="2">
    <source>
        <dbReference type="Proteomes" id="UP000078512"/>
    </source>
</evidence>
<dbReference type="EMBL" id="KV442024">
    <property type="protein sequence ID" value="OAQ32586.1"/>
    <property type="molecule type" value="Genomic_DNA"/>
</dbReference>
<proteinExistence type="predicted"/>